<organism evidence="1 2">
    <name type="scientific">Thermomonospora curvata (strain ATCC 19995 / DSM 43183 / JCM 3096 / KCTC 9072 / NBRC 15933 / NCIMB 10081 / Henssen B9)</name>
    <dbReference type="NCBI Taxonomy" id="471852"/>
    <lineage>
        <taxon>Bacteria</taxon>
        <taxon>Bacillati</taxon>
        <taxon>Actinomycetota</taxon>
        <taxon>Actinomycetes</taxon>
        <taxon>Streptosporangiales</taxon>
        <taxon>Thermomonosporaceae</taxon>
        <taxon>Thermomonospora</taxon>
    </lineage>
</organism>
<evidence type="ECO:0000313" key="1">
    <source>
        <dbReference type="EMBL" id="ACY96495.1"/>
    </source>
</evidence>
<proteinExistence type="predicted"/>
<evidence type="ECO:0000313" key="2">
    <source>
        <dbReference type="Proteomes" id="UP000001918"/>
    </source>
</evidence>
<sequence>MQRSLPLEPVRTRMHKAPVTLFVTGAYMNVPGRPQQAFPHA</sequence>
<reference evidence="1 2" key="1">
    <citation type="journal article" date="2011" name="Stand. Genomic Sci.">
        <title>Complete genome sequence of Thermomonospora curvata type strain (B9).</title>
        <authorList>
            <person name="Chertkov O."/>
            <person name="Sikorski J."/>
            <person name="Nolan M."/>
            <person name="Lapidus A."/>
            <person name="Lucas S."/>
            <person name="Del Rio T.G."/>
            <person name="Tice H."/>
            <person name="Cheng J.F."/>
            <person name="Goodwin L."/>
            <person name="Pitluck S."/>
            <person name="Liolios K."/>
            <person name="Ivanova N."/>
            <person name="Mavromatis K."/>
            <person name="Mikhailova N."/>
            <person name="Ovchinnikova G."/>
            <person name="Pati A."/>
            <person name="Chen A."/>
            <person name="Palaniappan K."/>
            <person name="Djao O.D."/>
            <person name="Land M."/>
            <person name="Hauser L."/>
            <person name="Chang Y.J."/>
            <person name="Jeffries C.D."/>
            <person name="Brettin T."/>
            <person name="Han C."/>
            <person name="Detter J.C."/>
            <person name="Rohde M."/>
            <person name="Goker M."/>
            <person name="Woyke T."/>
            <person name="Bristow J."/>
            <person name="Eisen J.A."/>
            <person name="Markowitz V."/>
            <person name="Hugenholtz P."/>
            <person name="Klenk H.P."/>
            <person name="Kyrpides N.C."/>
        </authorList>
    </citation>
    <scope>NUCLEOTIDE SEQUENCE [LARGE SCALE GENOMIC DNA]</scope>
    <source>
        <strain evidence="2">ATCC 19995 / DSM 43183 / JCM 3096 / KCTC 9072 / NBRC 15933 / NCIMB 10081 / Henssen B9</strain>
    </source>
</reference>
<dbReference type="KEGG" id="tcu:Tcur_0907"/>
<keyword evidence="2" id="KW-1185">Reference proteome</keyword>
<dbReference type="HOGENOM" id="CLU_3277936_0_0_11"/>
<name>D1A6M0_THECD</name>
<accession>D1A6M0</accession>
<dbReference type="Proteomes" id="UP000001918">
    <property type="component" value="Chromosome"/>
</dbReference>
<gene>
    <name evidence="1" type="ordered locus">Tcur_0907</name>
</gene>
<dbReference type="AlphaFoldDB" id="D1A6M0"/>
<dbReference type="EMBL" id="CP001738">
    <property type="protein sequence ID" value="ACY96495.1"/>
    <property type="molecule type" value="Genomic_DNA"/>
</dbReference>
<protein>
    <submittedName>
        <fullName evidence="1">Uncharacterized protein</fullName>
    </submittedName>
</protein>